<gene>
    <name evidence="1" type="ORF">P879_08385</name>
</gene>
<name>A0A8T0DFQ2_9TREM</name>
<proteinExistence type="predicted"/>
<dbReference type="EMBL" id="JTDF01006172">
    <property type="protein sequence ID" value="KAF8565758.1"/>
    <property type="molecule type" value="Genomic_DNA"/>
</dbReference>
<evidence type="ECO:0000313" key="2">
    <source>
        <dbReference type="Proteomes" id="UP000699462"/>
    </source>
</evidence>
<keyword evidence="2" id="KW-1185">Reference proteome</keyword>
<comment type="caution">
    <text evidence="1">The sequence shown here is derived from an EMBL/GenBank/DDBJ whole genome shotgun (WGS) entry which is preliminary data.</text>
</comment>
<reference evidence="1 2" key="1">
    <citation type="submission" date="2019-07" db="EMBL/GenBank/DDBJ databases">
        <title>Annotation for the trematode Paragonimus westermani.</title>
        <authorList>
            <person name="Choi Y.-J."/>
        </authorList>
    </citation>
    <scope>NUCLEOTIDE SEQUENCE [LARGE SCALE GENOMIC DNA]</scope>
    <source>
        <strain evidence="1">180907_Pwestermani</strain>
    </source>
</reference>
<organism evidence="1 2">
    <name type="scientific">Paragonimus westermani</name>
    <dbReference type="NCBI Taxonomy" id="34504"/>
    <lineage>
        <taxon>Eukaryota</taxon>
        <taxon>Metazoa</taxon>
        <taxon>Spiralia</taxon>
        <taxon>Lophotrochozoa</taxon>
        <taxon>Platyhelminthes</taxon>
        <taxon>Trematoda</taxon>
        <taxon>Digenea</taxon>
        <taxon>Plagiorchiida</taxon>
        <taxon>Troglotremata</taxon>
        <taxon>Troglotrematidae</taxon>
        <taxon>Paragonimus</taxon>
    </lineage>
</organism>
<dbReference type="Proteomes" id="UP000699462">
    <property type="component" value="Unassembled WGS sequence"/>
</dbReference>
<accession>A0A8T0DFQ2</accession>
<sequence>MLEAAVITQGNRMIYVNYLPVHKSRLNKPLKSLLTYETDDVHVDLMIAYDPGPDTTPDADFIQGPPVRFMLTAS</sequence>
<dbReference type="AlphaFoldDB" id="A0A8T0DFQ2"/>
<protein>
    <submittedName>
        <fullName evidence="1">Uncharacterized protein</fullName>
    </submittedName>
</protein>
<evidence type="ECO:0000313" key="1">
    <source>
        <dbReference type="EMBL" id="KAF8565758.1"/>
    </source>
</evidence>